<dbReference type="InterPro" id="IPR023214">
    <property type="entry name" value="HAD_sf"/>
</dbReference>
<dbReference type="EMBL" id="NUEQ01000134">
    <property type="protein sequence ID" value="PEJ24221.1"/>
    <property type="molecule type" value="Genomic_DNA"/>
</dbReference>
<reference evidence="1 4" key="2">
    <citation type="submission" date="2018-07" db="EMBL/GenBank/DDBJ databases">
        <title>The molecular basis for the intramolecular migration of carboxyl group in the catabolism of para-hydroxybenzoate via gentisate.</title>
        <authorList>
            <person name="Zhao H."/>
            <person name="Xu Y."/>
            <person name="Lin S."/>
            <person name="Spain J.C."/>
            <person name="Zhou N.-Y."/>
        </authorList>
    </citation>
    <scope>NUCLEOTIDE SEQUENCE [LARGE SCALE GENOMIC DNA]</scope>
    <source>
        <strain evidence="1 4">PHB-7a</strain>
    </source>
</reference>
<evidence type="ECO:0000313" key="3">
    <source>
        <dbReference type="Proteomes" id="UP000220106"/>
    </source>
</evidence>
<dbReference type="KEGG" id="pbut:DTO10_19070"/>
<dbReference type="AlphaFoldDB" id="A0AAX0RVP0"/>
<dbReference type="EMBL" id="CP030926">
    <property type="protein sequence ID" value="AXN40265.1"/>
    <property type="molecule type" value="Genomic_DNA"/>
</dbReference>
<dbReference type="SUPFAM" id="SSF56784">
    <property type="entry name" value="HAD-like"/>
    <property type="match status" value="1"/>
</dbReference>
<dbReference type="Gene3D" id="3.40.50.1000">
    <property type="entry name" value="HAD superfamily/HAD-like"/>
    <property type="match status" value="1"/>
</dbReference>
<dbReference type="SFLD" id="SFLDG01135">
    <property type="entry name" value="C1.5.6:_HAD__Beta-PGM__Phospha"/>
    <property type="match status" value="1"/>
</dbReference>
<dbReference type="InterPro" id="IPR023198">
    <property type="entry name" value="PGP-like_dom2"/>
</dbReference>
<evidence type="ECO:0000313" key="4">
    <source>
        <dbReference type="Proteomes" id="UP000260457"/>
    </source>
</evidence>
<sequence>MIKAVIFDFDGLILDTETAWYEAYKETMGFYKSDLPLEHFVKCIGTDNTELYKFFQEKLGKSCNIEEIEARAKSLHKVKMKTSQAREGVKDYLEEAKKFGYKIALASSSTKEWVTHYLGELGLLKYFEVIITGDDVDKVKPAPDLYLKAIEVLNIHSTEAVAFEDSLNGLQSALNAGLKCVIVPNPVTEALAFENHSLRLQSMVEKSLTDVIKLIEQ</sequence>
<gene>
    <name evidence="2" type="ORF">CN689_27405</name>
    <name evidence="1" type="ORF">DTO10_19070</name>
</gene>
<organism evidence="2 3">
    <name type="scientific">Peribacillus butanolivorans</name>
    <dbReference type="NCBI Taxonomy" id="421767"/>
    <lineage>
        <taxon>Bacteria</taxon>
        <taxon>Bacillati</taxon>
        <taxon>Bacillota</taxon>
        <taxon>Bacilli</taxon>
        <taxon>Bacillales</taxon>
        <taxon>Bacillaceae</taxon>
        <taxon>Peribacillus</taxon>
    </lineage>
</organism>
<dbReference type="SFLD" id="SFLDG01129">
    <property type="entry name" value="C1.5:_HAD__Beta-PGM__Phosphata"/>
    <property type="match status" value="1"/>
</dbReference>
<evidence type="ECO:0000313" key="1">
    <source>
        <dbReference type="EMBL" id="AXN40265.1"/>
    </source>
</evidence>
<dbReference type="GO" id="GO:0016787">
    <property type="term" value="F:hydrolase activity"/>
    <property type="evidence" value="ECO:0007669"/>
    <property type="project" value="UniProtKB-KW"/>
</dbReference>
<dbReference type="Gene3D" id="1.10.150.240">
    <property type="entry name" value="Putative phosphatase, domain 2"/>
    <property type="match status" value="1"/>
</dbReference>
<dbReference type="PANTHER" id="PTHR18901:SF38">
    <property type="entry name" value="PSEUDOURIDINE-5'-PHOSPHATASE"/>
    <property type="match status" value="1"/>
</dbReference>
<dbReference type="Proteomes" id="UP000260457">
    <property type="component" value="Chromosome"/>
</dbReference>
<protein>
    <submittedName>
        <fullName evidence="2">HAD family hydrolase</fullName>
    </submittedName>
</protein>
<dbReference type="RefSeq" id="WP_098178133.1">
    <property type="nucleotide sequence ID" value="NZ_CP030926.1"/>
</dbReference>
<dbReference type="CDD" id="cd16423">
    <property type="entry name" value="HAD_BPGM-like"/>
    <property type="match status" value="1"/>
</dbReference>
<dbReference type="Pfam" id="PF13419">
    <property type="entry name" value="HAD_2"/>
    <property type="match status" value="1"/>
</dbReference>
<proteinExistence type="predicted"/>
<dbReference type="SFLD" id="SFLDS00003">
    <property type="entry name" value="Haloacid_Dehalogenase"/>
    <property type="match status" value="1"/>
</dbReference>
<dbReference type="PRINTS" id="PR00413">
    <property type="entry name" value="HADHALOGNASE"/>
</dbReference>
<dbReference type="NCBIfam" id="TIGR01509">
    <property type="entry name" value="HAD-SF-IA-v3"/>
    <property type="match status" value="1"/>
</dbReference>
<keyword evidence="2" id="KW-0378">Hydrolase</keyword>
<accession>A0AAX0RVP0</accession>
<dbReference type="PANTHER" id="PTHR18901">
    <property type="entry name" value="2-DEOXYGLUCOSE-6-PHOSPHATE PHOSPHATASE 2"/>
    <property type="match status" value="1"/>
</dbReference>
<dbReference type="InterPro" id="IPR041492">
    <property type="entry name" value="HAD_2"/>
</dbReference>
<name>A0AAX0RVP0_9BACI</name>
<keyword evidence="4" id="KW-1185">Reference proteome</keyword>
<dbReference type="InterPro" id="IPR036412">
    <property type="entry name" value="HAD-like_sf"/>
</dbReference>
<dbReference type="InterPro" id="IPR006439">
    <property type="entry name" value="HAD-SF_hydro_IA"/>
</dbReference>
<dbReference type="Proteomes" id="UP000220106">
    <property type="component" value="Unassembled WGS sequence"/>
</dbReference>
<evidence type="ECO:0000313" key="2">
    <source>
        <dbReference type="EMBL" id="PEJ24221.1"/>
    </source>
</evidence>
<reference evidence="2 3" key="1">
    <citation type="submission" date="2017-09" db="EMBL/GenBank/DDBJ databases">
        <title>Large-scale bioinformatics analysis of Bacillus genomes uncovers conserved roles of natural products in bacterial physiology.</title>
        <authorList>
            <consortium name="Agbiome Team Llc"/>
            <person name="Bleich R.M."/>
            <person name="Kirk G.J."/>
            <person name="Santa Maria K.C."/>
            <person name="Allen S.E."/>
            <person name="Farag S."/>
            <person name="Shank E.A."/>
            <person name="Bowers A."/>
        </authorList>
    </citation>
    <scope>NUCLEOTIDE SEQUENCE [LARGE SCALE GENOMIC DNA]</scope>
    <source>
        <strain evidence="2 3">AFS003229</strain>
    </source>
</reference>